<dbReference type="STRING" id="1844972.A7K91_10735"/>
<name>A0A1A5YIU3_9BACL</name>
<feature type="transmembrane region" description="Helical" evidence="1">
    <location>
        <begin position="138"/>
        <end position="158"/>
    </location>
</feature>
<dbReference type="Proteomes" id="UP000092024">
    <property type="component" value="Unassembled WGS sequence"/>
</dbReference>
<feature type="transmembrane region" description="Helical" evidence="1">
    <location>
        <begin position="399"/>
        <end position="418"/>
    </location>
</feature>
<feature type="transmembrane region" description="Helical" evidence="1">
    <location>
        <begin position="356"/>
        <end position="379"/>
    </location>
</feature>
<dbReference type="OrthoDB" id="2546117at2"/>
<feature type="transmembrane region" description="Helical" evidence="1">
    <location>
        <begin position="49"/>
        <end position="74"/>
    </location>
</feature>
<gene>
    <name evidence="2" type="ORF">A7K91_10735</name>
</gene>
<feature type="transmembrane region" description="Helical" evidence="1">
    <location>
        <begin position="461"/>
        <end position="485"/>
    </location>
</feature>
<dbReference type="EMBL" id="LYPA01000056">
    <property type="protein sequence ID" value="OBR65517.1"/>
    <property type="molecule type" value="Genomic_DNA"/>
</dbReference>
<keyword evidence="1" id="KW-1133">Transmembrane helix</keyword>
<dbReference type="RefSeq" id="WP_068683247.1">
    <property type="nucleotide sequence ID" value="NZ_LYPA01000056.1"/>
</dbReference>
<feature type="transmembrane region" description="Helical" evidence="1">
    <location>
        <begin position="284"/>
        <end position="304"/>
    </location>
</feature>
<evidence type="ECO:0000313" key="2">
    <source>
        <dbReference type="EMBL" id="OBR65517.1"/>
    </source>
</evidence>
<sequence>MTIMKQLIGLEYRSIGKPFPLLITYYILGLAGVGYFFREQNAPEFLFLFGPALVMVTMLMVSAIQMISIPASPFRDWWLTLPHSRRLLVSAKMRALLLMGMLAAPVMLLVCLTVYVLLTLFGSMQALPAGQLLSLSLSSLALGAAVVPLSVSYGMSIAFMASGRSRMITLVPYACVFFAAVGTIGVISVLNEDTAHLFTSARMLLYAGVALLAGIPVAFGLSRLIASKGIAMLTSSSVTLNKSVARAGSVTDKKEKAVALKSKSAFSAVFRLELSGFRYYEKKLPFVIIVSAILIAWTATAFFAGKPLDGTDNSSGMFVLPTLIAVMLMLFWDLFHRKTMVWQLGFPIKRSLLLTANVAAHAVLAIKWMLILALGYYIGLGAAVLTGKTEPAAFEAIPWTAYSILLRTIAMIFILSLLQLRFVFYRFTFLYILIFPLYWLAGTHSSLLDRYFYPIAPAGGVAPAWELLGLLTLAALPISVLCLWLGGKYVHHALTATINWDTKKKEAKK</sequence>
<feature type="transmembrane region" description="Helical" evidence="1">
    <location>
        <begin position="423"/>
        <end position="441"/>
    </location>
</feature>
<proteinExistence type="predicted"/>
<feature type="transmembrane region" description="Helical" evidence="1">
    <location>
        <begin position="203"/>
        <end position="226"/>
    </location>
</feature>
<feature type="transmembrane region" description="Helical" evidence="1">
    <location>
        <begin position="170"/>
        <end position="191"/>
    </location>
</feature>
<protein>
    <submittedName>
        <fullName evidence="2">Uncharacterized protein</fullName>
    </submittedName>
</protein>
<feature type="transmembrane region" description="Helical" evidence="1">
    <location>
        <begin position="21"/>
        <end position="37"/>
    </location>
</feature>
<dbReference type="AlphaFoldDB" id="A0A1A5YIU3"/>
<feature type="transmembrane region" description="Helical" evidence="1">
    <location>
        <begin position="316"/>
        <end position="335"/>
    </location>
</feature>
<feature type="transmembrane region" description="Helical" evidence="1">
    <location>
        <begin position="95"/>
        <end position="118"/>
    </location>
</feature>
<comment type="caution">
    <text evidence="2">The sequence shown here is derived from an EMBL/GenBank/DDBJ whole genome shotgun (WGS) entry which is preliminary data.</text>
</comment>
<keyword evidence="1" id="KW-0472">Membrane</keyword>
<evidence type="ECO:0000313" key="3">
    <source>
        <dbReference type="Proteomes" id="UP000092024"/>
    </source>
</evidence>
<keyword evidence="3" id="KW-1185">Reference proteome</keyword>
<evidence type="ECO:0000256" key="1">
    <source>
        <dbReference type="SAM" id="Phobius"/>
    </source>
</evidence>
<organism evidence="2 3">
    <name type="scientific">Paenibacillus oryzae</name>
    <dbReference type="NCBI Taxonomy" id="1844972"/>
    <lineage>
        <taxon>Bacteria</taxon>
        <taxon>Bacillati</taxon>
        <taxon>Bacillota</taxon>
        <taxon>Bacilli</taxon>
        <taxon>Bacillales</taxon>
        <taxon>Paenibacillaceae</taxon>
        <taxon>Paenibacillus</taxon>
    </lineage>
</organism>
<keyword evidence="1" id="KW-0812">Transmembrane</keyword>
<reference evidence="2 3" key="1">
    <citation type="submission" date="2016-05" db="EMBL/GenBank/DDBJ databases">
        <title>Paenibacillus oryzae. sp. nov., isolated from the rice root.</title>
        <authorList>
            <person name="Zhang J."/>
            <person name="Zhang X."/>
        </authorList>
    </citation>
    <scope>NUCLEOTIDE SEQUENCE [LARGE SCALE GENOMIC DNA]</scope>
    <source>
        <strain evidence="2 3">1DrF-4</strain>
    </source>
</reference>
<accession>A0A1A5YIU3</accession>